<gene>
    <name evidence="3" type="ORF">H257_03601</name>
</gene>
<dbReference type="OrthoDB" id="76733at2759"/>
<accession>W4GXG8</accession>
<protein>
    <recommendedName>
        <fullName evidence="2">PWWP domain-containing protein</fullName>
    </recommendedName>
</protein>
<dbReference type="PROSITE" id="PS50812">
    <property type="entry name" value="PWWP"/>
    <property type="match status" value="1"/>
</dbReference>
<dbReference type="GeneID" id="20805597"/>
<dbReference type="EMBL" id="KI913119">
    <property type="protein sequence ID" value="ETV84372.1"/>
    <property type="molecule type" value="Genomic_DNA"/>
</dbReference>
<dbReference type="Pfam" id="PF00855">
    <property type="entry name" value="PWWP"/>
    <property type="match status" value="1"/>
</dbReference>
<dbReference type="Gene3D" id="2.30.30.140">
    <property type="match status" value="1"/>
</dbReference>
<evidence type="ECO:0000256" key="1">
    <source>
        <dbReference type="SAM" id="MobiDB-lite"/>
    </source>
</evidence>
<evidence type="ECO:0000313" key="3">
    <source>
        <dbReference type="EMBL" id="ETV84372.1"/>
    </source>
</evidence>
<dbReference type="CDD" id="cd05162">
    <property type="entry name" value="PWWP"/>
    <property type="match status" value="1"/>
</dbReference>
<feature type="domain" description="PWWP" evidence="2">
    <location>
        <begin position="182"/>
        <end position="244"/>
    </location>
</feature>
<sequence length="483" mass="54488">MRSAKEVATCHAFGRCAEFSYPNEAAPPSLAIPRLKTDMDVKTSSSGELGWLQPHHEDGLWWPVHVHGRNKFTSPPPRDVIDSPTTPEEAAGTYCEVYSFGTYKVSTHPAKSIQPWSAMQPVRSSWRLGRHANVYRQALVEVESFLNHTKPSANERDEDESPPIKPDGKHNDDDDNDAIFAANSIVWAKLRGYPWLPAYVVDVHQYDLTRAHRVPRDGGVVTILQQAQRDRNLRVVYYFQSHNFGLHKATDQSLQPWMGDKHDLYANPKPPRQGRTVRRRHKEQLCVALREVADLRAKNQTLHELPCTLVLRKLCRHRRNHDVAPPKAVGNAAFNDQDTPSSQPPFFGSKTEILNRFAWMNRATWLPWMPVFVFDPKTTPSLRSTSDTSGANRAADGDAEKLEMTLHKGECAVFDFSSRSVIKCNKTKLKPWHCADVEECMMGKHTQDGHATPLTSLSMAQFDKAMACAEGFINMAVDDEFAG</sequence>
<feature type="region of interest" description="Disordered" evidence="1">
    <location>
        <begin position="147"/>
        <end position="176"/>
    </location>
</feature>
<reference evidence="3" key="1">
    <citation type="submission" date="2013-12" db="EMBL/GenBank/DDBJ databases">
        <title>The Genome Sequence of Aphanomyces astaci APO3.</title>
        <authorList>
            <consortium name="The Broad Institute Genomics Platform"/>
            <person name="Russ C."/>
            <person name="Tyler B."/>
            <person name="van West P."/>
            <person name="Dieguez-Uribeondo J."/>
            <person name="Young S.K."/>
            <person name="Zeng Q."/>
            <person name="Gargeya S."/>
            <person name="Fitzgerald M."/>
            <person name="Abouelleil A."/>
            <person name="Alvarado L."/>
            <person name="Chapman S.B."/>
            <person name="Gainer-Dewar J."/>
            <person name="Goldberg J."/>
            <person name="Griggs A."/>
            <person name="Gujja S."/>
            <person name="Hansen M."/>
            <person name="Howarth C."/>
            <person name="Imamovic A."/>
            <person name="Ireland A."/>
            <person name="Larimer J."/>
            <person name="McCowan C."/>
            <person name="Murphy C."/>
            <person name="Pearson M."/>
            <person name="Poon T.W."/>
            <person name="Priest M."/>
            <person name="Roberts A."/>
            <person name="Saif S."/>
            <person name="Shea T."/>
            <person name="Sykes S."/>
            <person name="Wortman J."/>
            <person name="Nusbaum C."/>
            <person name="Birren B."/>
        </authorList>
    </citation>
    <scope>NUCLEOTIDE SEQUENCE [LARGE SCALE GENOMIC DNA]</scope>
    <source>
        <strain evidence="3">APO3</strain>
    </source>
</reference>
<dbReference type="AlphaFoldDB" id="W4GXG8"/>
<evidence type="ECO:0000259" key="2">
    <source>
        <dbReference type="PROSITE" id="PS50812"/>
    </source>
</evidence>
<name>W4GXG8_APHAT</name>
<dbReference type="SUPFAM" id="SSF63748">
    <property type="entry name" value="Tudor/PWWP/MBT"/>
    <property type="match status" value="1"/>
</dbReference>
<proteinExistence type="predicted"/>
<organism evidence="3">
    <name type="scientific">Aphanomyces astaci</name>
    <name type="common">Crayfish plague agent</name>
    <dbReference type="NCBI Taxonomy" id="112090"/>
    <lineage>
        <taxon>Eukaryota</taxon>
        <taxon>Sar</taxon>
        <taxon>Stramenopiles</taxon>
        <taxon>Oomycota</taxon>
        <taxon>Saprolegniomycetes</taxon>
        <taxon>Saprolegniales</taxon>
        <taxon>Verrucalvaceae</taxon>
        <taxon>Aphanomyces</taxon>
    </lineage>
</organism>
<dbReference type="VEuPathDB" id="FungiDB:H257_03601"/>
<dbReference type="InterPro" id="IPR000313">
    <property type="entry name" value="PWWP_dom"/>
</dbReference>
<feature type="region of interest" description="Disordered" evidence="1">
    <location>
        <begin position="325"/>
        <end position="347"/>
    </location>
</feature>
<dbReference type="RefSeq" id="XP_009826064.1">
    <property type="nucleotide sequence ID" value="XM_009827762.1"/>
</dbReference>